<evidence type="ECO:0000259" key="1">
    <source>
        <dbReference type="Pfam" id="PF06032"/>
    </source>
</evidence>
<sequence>MRIDLADVPALERGVSLLGSGGGGDTVTAAALLRRWLADAAGGAVRLTAARDLPPGTRVVPLGLVGATAVFTEKLPGGGEFRAAVAAIERWTGERADALMSIEVGGLNGVLPLAAAADLRLSYVDADLSGRGLPRLDQLSVAAAGRGLAPVALAEPGGQVLVLADGTPAEIERTVRSFLTGSGGWAVLALAPILAGDLPGCSVLGTTSGALDLGRRVLAAGESPGADRLAAATGGRVLTLGRVLEVAHRMGPGEHGRPGFGRGSVTVTDHATRSLLRLEMENEYLLALRDGEVVASTPDVLAVLDRRTCVPISTEVLRHGTEVAVLQLPAAGFWTDPRHAPALRPRAYGIDSDPVLLR</sequence>
<evidence type="ECO:0000259" key="2">
    <source>
        <dbReference type="Pfam" id="PF20906"/>
    </source>
</evidence>
<evidence type="ECO:0000313" key="3">
    <source>
        <dbReference type="EMBL" id="PRX50414.1"/>
    </source>
</evidence>
<protein>
    <recommendedName>
        <fullName evidence="5">DUF917 family protein</fullName>
    </recommendedName>
</protein>
<organism evidence="3 4">
    <name type="scientific">Prauserella shujinwangii</name>
    <dbReference type="NCBI Taxonomy" id="1453103"/>
    <lineage>
        <taxon>Bacteria</taxon>
        <taxon>Bacillati</taxon>
        <taxon>Actinomycetota</taxon>
        <taxon>Actinomycetes</taxon>
        <taxon>Pseudonocardiales</taxon>
        <taxon>Pseudonocardiaceae</taxon>
        <taxon>Prauserella</taxon>
    </lineage>
</organism>
<dbReference type="InterPro" id="IPR024071">
    <property type="entry name" value="S-Me-THD_C_sf"/>
</dbReference>
<gene>
    <name evidence="3" type="ORF">B0I33_102535</name>
</gene>
<dbReference type="InterPro" id="IPR048350">
    <property type="entry name" value="S-Me-THD-like_C"/>
</dbReference>
<dbReference type="SUPFAM" id="SSF160991">
    <property type="entry name" value="CV3147-like"/>
    <property type="match status" value="1"/>
</dbReference>
<proteinExistence type="predicted"/>
<evidence type="ECO:0008006" key="5">
    <source>
        <dbReference type="Google" id="ProtNLM"/>
    </source>
</evidence>
<dbReference type="Pfam" id="PF20906">
    <property type="entry name" value="S-Me-THD_C"/>
    <property type="match status" value="1"/>
</dbReference>
<feature type="domain" description="S-Me-THD N-terminal" evidence="1">
    <location>
        <begin position="7"/>
        <end position="163"/>
    </location>
</feature>
<keyword evidence="4" id="KW-1185">Reference proteome</keyword>
<evidence type="ECO:0000313" key="4">
    <source>
        <dbReference type="Proteomes" id="UP000238362"/>
    </source>
</evidence>
<dbReference type="EMBL" id="PVNH01000002">
    <property type="protein sequence ID" value="PRX50414.1"/>
    <property type="molecule type" value="Genomic_DNA"/>
</dbReference>
<feature type="domain" description="S-Me-THD-like C-terminal" evidence="2">
    <location>
        <begin position="170"/>
        <end position="353"/>
    </location>
</feature>
<reference evidence="3 4" key="1">
    <citation type="submission" date="2018-03" db="EMBL/GenBank/DDBJ databases">
        <title>Genomic Encyclopedia of Type Strains, Phase III (KMG-III): the genomes of soil and plant-associated and newly described type strains.</title>
        <authorList>
            <person name="Whitman W."/>
        </authorList>
    </citation>
    <scope>NUCLEOTIDE SEQUENCE [LARGE SCALE GENOMIC DNA]</scope>
    <source>
        <strain evidence="3 4">CGMCC 4.7125</strain>
    </source>
</reference>
<dbReference type="InterPro" id="IPR010318">
    <property type="entry name" value="S-Me-THD_N"/>
</dbReference>
<dbReference type="AlphaFoldDB" id="A0A2T0M1D7"/>
<dbReference type="RefSeq" id="WP_106177501.1">
    <property type="nucleotide sequence ID" value="NZ_PVNH01000002.1"/>
</dbReference>
<dbReference type="Gene3D" id="3.40.1610.10">
    <property type="entry name" value="CV3147-like domain"/>
    <property type="match status" value="1"/>
</dbReference>
<dbReference type="Proteomes" id="UP000238362">
    <property type="component" value="Unassembled WGS sequence"/>
</dbReference>
<comment type="caution">
    <text evidence="3">The sequence shown here is derived from an EMBL/GenBank/DDBJ whole genome shotgun (WGS) entry which is preliminary data.</text>
</comment>
<dbReference type="InterPro" id="IPR027479">
    <property type="entry name" value="S-Me-THD_N_sf"/>
</dbReference>
<dbReference type="Gene3D" id="2.40.390.10">
    <property type="entry name" value="CV3147-like"/>
    <property type="match status" value="1"/>
</dbReference>
<accession>A0A2T0M1D7</accession>
<name>A0A2T0M1D7_9PSEU</name>
<dbReference type="Pfam" id="PF06032">
    <property type="entry name" value="S-Me-THD_N"/>
    <property type="match status" value="1"/>
</dbReference>
<dbReference type="OrthoDB" id="3170437at2"/>